<reference evidence="6 7" key="1">
    <citation type="journal article" date="2018" name="Int. J. Syst. Evol. Microbiol.">
        <title>Mesosutterella multiformis gen. nov., sp. nov., a member of the family Sutterellaceae and Sutterella megalosphaeroides sp. nov., isolated from human faeces.</title>
        <authorList>
            <person name="Sakamoto M."/>
            <person name="Ikeyama N."/>
            <person name="Kunihiro T."/>
            <person name="Iino T."/>
            <person name="Yuki M."/>
            <person name="Ohkuma M."/>
        </authorList>
    </citation>
    <scope>NUCLEOTIDE SEQUENCE [LARGE SCALE GENOMIC DNA]</scope>
    <source>
        <strain evidence="6 7">6FBBBH3</strain>
    </source>
</reference>
<dbReference type="GO" id="GO:0051304">
    <property type="term" value="P:chromosome separation"/>
    <property type="evidence" value="ECO:0007669"/>
    <property type="project" value="InterPro"/>
</dbReference>
<dbReference type="KEGG" id="sutt:SUTMEG_05490"/>
<proteinExistence type="predicted"/>
<dbReference type="Gene3D" id="1.10.10.10">
    <property type="entry name" value="Winged helix-like DNA-binding domain superfamily/Winged helix DNA-binding domain"/>
    <property type="match status" value="2"/>
</dbReference>
<evidence type="ECO:0000256" key="4">
    <source>
        <dbReference type="ARBA" id="ARBA00023306"/>
    </source>
</evidence>
<name>A0A2Z6IC64_9BURK</name>
<dbReference type="SUPFAM" id="SSF46785">
    <property type="entry name" value="Winged helix' DNA-binding domain"/>
    <property type="match status" value="2"/>
</dbReference>
<keyword evidence="3" id="KW-0159">Chromosome partition</keyword>
<dbReference type="AlphaFoldDB" id="A0A2Z6IC64"/>
<evidence type="ECO:0000256" key="1">
    <source>
        <dbReference type="ARBA" id="ARBA00022490"/>
    </source>
</evidence>
<dbReference type="PIRSF" id="PIRSF019345">
    <property type="entry name" value="ScpB"/>
    <property type="match status" value="1"/>
</dbReference>
<evidence type="ECO:0000313" key="6">
    <source>
        <dbReference type="EMBL" id="BBF22658.1"/>
    </source>
</evidence>
<gene>
    <name evidence="6" type="ORF">SUTMEG_05490</name>
</gene>
<dbReference type="Proteomes" id="UP000271003">
    <property type="component" value="Chromosome"/>
</dbReference>
<dbReference type="InterPro" id="IPR036388">
    <property type="entry name" value="WH-like_DNA-bd_sf"/>
</dbReference>
<dbReference type="Pfam" id="PF04079">
    <property type="entry name" value="SMC_ScpB"/>
    <property type="match status" value="1"/>
</dbReference>
<feature type="region of interest" description="Disordered" evidence="5">
    <location>
        <begin position="172"/>
        <end position="202"/>
    </location>
</feature>
<organism evidence="6 7">
    <name type="scientific">Sutterella megalosphaeroides</name>
    <dbReference type="NCBI Taxonomy" id="2494234"/>
    <lineage>
        <taxon>Bacteria</taxon>
        <taxon>Pseudomonadati</taxon>
        <taxon>Pseudomonadota</taxon>
        <taxon>Betaproteobacteria</taxon>
        <taxon>Burkholderiales</taxon>
        <taxon>Sutterellaceae</taxon>
        <taxon>Sutterella</taxon>
    </lineage>
</organism>
<accession>A0A2Z6IC64</accession>
<keyword evidence="1" id="KW-0963">Cytoplasm</keyword>
<evidence type="ECO:0000256" key="5">
    <source>
        <dbReference type="SAM" id="MobiDB-lite"/>
    </source>
</evidence>
<sequence>MAKLSPPFVIEAALLSASKPVSLRDLRRLFNDKLSAKAVREHLEELRAFWSGRGLRLVEVADGWRFQTTEETGTYLKRLEPERERRYSRAAMETLAVIAYRQPVTRGDIEAVRGVAVNPAILKQFEERGWIEVIGRRETPGRPELLATTKQFLSDLGLKSVADLPAVEAVPEPEFELGLRDETGDAPPAEAAPKESDCEEDR</sequence>
<dbReference type="GO" id="GO:0051301">
    <property type="term" value="P:cell division"/>
    <property type="evidence" value="ECO:0007669"/>
    <property type="project" value="UniProtKB-KW"/>
</dbReference>
<dbReference type="RefSeq" id="WP_120176344.1">
    <property type="nucleotide sequence ID" value="NZ_AP018786.1"/>
</dbReference>
<evidence type="ECO:0000256" key="2">
    <source>
        <dbReference type="ARBA" id="ARBA00022618"/>
    </source>
</evidence>
<dbReference type="NCBIfam" id="TIGR00281">
    <property type="entry name" value="SMC-Scp complex subunit ScpB"/>
    <property type="match status" value="1"/>
</dbReference>
<evidence type="ECO:0008006" key="8">
    <source>
        <dbReference type="Google" id="ProtNLM"/>
    </source>
</evidence>
<dbReference type="OrthoDB" id="9806226at2"/>
<evidence type="ECO:0000313" key="7">
    <source>
        <dbReference type="Proteomes" id="UP000271003"/>
    </source>
</evidence>
<dbReference type="EMBL" id="AP018786">
    <property type="protein sequence ID" value="BBF22658.1"/>
    <property type="molecule type" value="Genomic_DNA"/>
</dbReference>
<dbReference type="PANTHER" id="PTHR34298">
    <property type="entry name" value="SEGREGATION AND CONDENSATION PROTEIN B"/>
    <property type="match status" value="1"/>
</dbReference>
<keyword evidence="7" id="KW-1185">Reference proteome</keyword>
<dbReference type="PANTHER" id="PTHR34298:SF2">
    <property type="entry name" value="SEGREGATION AND CONDENSATION PROTEIN B"/>
    <property type="match status" value="1"/>
</dbReference>
<evidence type="ECO:0000256" key="3">
    <source>
        <dbReference type="ARBA" id="ARBA00022829"/>
    </source>
</evidence>
<keyword evidence="2" id="KW-0132">Cell division</keyword>
<protein>
    <recommendedName>
        <fullName evidence="8">Segregation and condensation protein B</fullName>
    </recommendedName>
</protein>
<dbReference type="InterPro" id="IPR005234">
    <property type="entry name" value="ScpB_csome_segregation"/>
</dbReference>
<keyword evidence="4" id="KW-0131">Cell cycle</keyword>
<dbReference type="InterPro" id="IPR036390">
    <property type="entry name" value="WH_DNA-bd_sf"/>
</dbReference>